<dbReference type="Gene3D" id="1.10.287.130">
    <property type="match status" value="1"/>
</dbReference>
<dbReference type="InterPro" id="IPR035965">
    <property type="entry name" value="PAS-like_dom_sf"/>
</dbReference>
<dbReference type="PANTHER" id="PTHR43065:SF46">
    <property type="entry name" value="C4-DICARBOXYLATE TRANSPORT SENSOR PROTEIN DCTB"/>
    <property type="match status" value="1"/>
</dbReference>
<dbReference type="CDD" id="cd00082">
    <property type="entry name" value="HisKA"/>
    <property type="match status" value="1"/>
</dbReference>
<dbReference type="InterPro" id="IPR036097">
    <property type="entry name" value="HisK_dim/P_sf"/>
</dbReference>
<dbReference type="Proteomes" id="UP000570361">
    <property type="component" value="Unassembled WGS sequence"/>
</dbReference>
<dbReference type="InterPro" id="IPR004358">
    <property type="entry name" value="Sig_transdc_His_kin-like_C"/>
</dbReference>
<sequence length="376" mass="42233">MNHYLQDPLVLNNKTLADLMAELFVLPCGVSIAVDPDCKVIRHNRTAAAFLRIREGDNFSMTADEPPKVRTFDVHGRELTPEQLTLQKAMAQNSQNKQIVELEWPDGVRKVAVWNSKPIVNPQGEVIGGVSISEDITFHVMEERRTRHEQDYLRKELERLDRLGHVSHLAAGISHEVRNPLTTVKGFLQIMRVKQRYEDDRSIIDMLLEELNRANEIISDYLSLAQVHERQLTTGNLLEVIERLSPLIENDAFLARKKLIIRQTAVCDILMDSKEIKQLILNLVRNAMDATPAGGHIYIETFETADTVGFTVLDEGTGIPKEVVDRLGTPFVTTKPGGTGVGLAICYDIVRRHNAVIDVGTSAKGTVFKIEFPKPC</sequence>
<keyword evidence="7" id="KW-0067">ATP-binding</keyword>
<feature type="domain" description="Histidine kinase" evidence="9">
    <location>
        <begin position="172"/>
        <end position="376"/>
    </location>
</feature>
<evidence type="ECO:0000259" key="9">
    <source>
        <dbReference type="PROSITE" id="PS50109"/>
    </source>
</evidence>
<dbReference type="GO" id="GO:0005524">
    <property type="term" value="F:ATP binding"/>
    <property type="evidence" value="ECO:0007669"/>
    <property type="project" value="UniProtKB-KW"/>
</dbReference>
<evidence type="ECO:0000256" key="1">
    <source>
        <dbReference type="ARBA" id="ARBA00000085"/>
    </source>
</evidence>
<evidence type="ECO:0000313" key="11">
    <source>
        <dbReference type="Proteomes" id="UP000570361"/>
    </source>
</evidence>
<evidence type="ECO:0000256" key="2">
    <source>
        <dbReference type="ARBA" id="ARBA00012438"/>
    </source>
</evidence>
<dbReference type="InterPro" id="IPR036890">
    <property type="entry name" value="HATPase_C_sf"/>
</dbReference>
<accession>A0A7W5B169</accession>
<dbReference type="Pfam" id="PF00512">
    <property type="entry name" value="HisKA"/>
    <property type="match status" value="1"/>
</dbReference>
<protein>
    <recommendedName>
        <fullName evidence="2">histidine kinase</fullName>
        <ecNumber evidence="2">2.7.13.3</ecNumber>
    </recommendedName>
</protein>
<evidence type="ECO:0000256" key="6">
    <source>
        <dbReference type="ARBA" id="ARBA00022777"/>
    </source>
</evidence>
<dbReference type="SUPFAM" id="SSF47384">
    <property type="entry name" value="Homodimeric domain of signal transducing histidine kinase"/>
    <property type="match status" value="1"/>
</dbReference>
<evidence type="ECO:0000256" key="4">
    <source>
        <dbReference type="ARBA" id="ARBA00022679"/>
    </source>
</evidence>
<dbReference type="AlphaFoldDB" id="A0A7W5B169"/>
<gene>
    <name evidence="10" type="ORF">FHS18_004604</name>
</gene>
<dbReference type="Gene3D" id="3.30.450.20">
    <property type="entry name" value="PAS domain"/>
    <property type="match status" value="1"/>
</dbReference>
<dbReference type="SUPFAM" id="SSF55874">
    <property type="entry name" value="ATPase domain of HSP90 chaperone/DNA topoisomerase II/histidine kinase"/>
    <property type="match status" value="1"/>
</dbReference>
<dbReference type="SUPFAM" id="SSF55785">
    <property type="entry name" value="PYP-like sensor domain (PAS domain)"/>
    <property type="match status" value="1"/>
</dbReference>
<evidence type="ECO:0000256" key="3">
    <source>
        <dbReference type="ARBA" id="ARBA00022553"/>
    </source>
</evidence>
<evidence type="ECO:0000256" key="8">
    <source>
        <dbReference type="ARBA" id="ARBA00023012"/>
    </source>
</evidence>
<reference evidence="10 11" key="1">
    <citation type="submission" date="2020-08" db="EMBL/GenBank/DDBJ databases">
        <title>Genomic Encyclopedia of Type Strains, Phase III (KMG-III): the genomes of soil and plant-associated and newly described type strains.</title>
        <authorList>
            <person name="Whitman W."/>
        </authorList>
    </citation>
    <scope>NUCLEOTIDE SEQUENCE [LARGE SCALE GENOMIC DNA]</scope>
    <source>
        <strain evidence="10 11">CECT 5862</strain>
    </source>
</reference>
<dbReference type="EC" id="2.7.13.3" evidence="2"/>
<dbReference type="Gene3D" id="3.30.565.10">
    <property type="entry name" value="Histidine kinase-like ATPase, C-terminal domain"/>
    <property type="match status" value="1"/>
</dbReference>
<comment type="catalytic activity">
    <reaction evidence="1">
        <text>ATP + protein L-histidine = ADP + protein N-phospho-L-histidine.</text>
        <dbReference type="EC" id="2.7.13.3"/>
    </reaction>
</comment>
<dbReference type="Pfam" id="PF02518">
    <property type="entry name" value="HATPase_c"/>
    <property type="match status" value="1"/>
</dbReference>
<evidence type="ECO:0000256" key="5">
    <source>
        <dbReference type="ARBA" id="ARBA00022741"/>
    </source>
</evidence>
<evidence type="ECO:0000313" key="10">
    <source>
        <dbReference type="EMBL" id="MBB3112503.1"/>
    </source>
</evidence>
<name>A0A7W5B169_9BACL</name>
<dbReference type="InterPro" id="IPR003661">
    <property type="entry name" value="HisK_dim/P_dom"/>
</dbReference>
<organism evidence="10 11">
    <name type="scientific">Paenibacillus phyllosphaerae</name>
    <dbReference type="NCBI Taxonomy" id="274593"/>
    <lineage>
        <taxon>Bacteria</taxon>
        <taxon>Bacillati</taxon>
        <taxon>Bacillota</taxon>
        <taxon>Bacilli</taxon>
        <taxon>Bacillales</taxon>
        <taxon>Paenibacillaceae</taxon>
        <taxon>Paenibacillus</taxon>
    </lineage>
</organism>
<keyword evidence="6 10" id="KW-0418">Kinase</keyword>
<dbReference type="GO" id="GO:0000155">
    <property type="term" value="F:phosphorelay sensor kinase activity"/>
    <property type="evidence" value="ECO:0007669"/>
    <property type="project" value="InterPro"/>
</dbReference>
<keyword evidence="4" id="KW-0808">Transferase</keyword>
<dbReference type="SMART" id="SM00387">
    <property type="entry name" value="HATPase_c"/>
    <property type="match status" value="1"/>
</dbReference>
<keyword evidence="5" id="KW-0547">Nucleotide-binding</keyword>
<proteinExistence type="predicted"/>
<comment type="caution">
    <text evidence="10">The sequence shown here is derived from an EMBL/GenBank/DDBJ whole genome shotgun (WGS) entry which is preliminary data.</text>
</comment>
<evidence type="ECO:0000256" key="7">
    <source>
        <dbReference type="ARBA" id="ARBA00022840"/>
    </source>
</evidence>
<dbReference type="PANTHER" id="PTHR43065">
    <property type="entry name" value="SENSOR HISTIDINE KINASE"/>
    <property type="match status" value="1"/>
</dbReference>
<dbReference type="SMART" id="SM00388">
    <property type="entry name" value="HisKA"/>
    <property type="match status" value="1"/>
</dbReference>
<dbReference type="PRINTS" id="PR00344">
    <property type="entry name" value="BCTRLSENSOR"/>
</dbReference>
<keyword evidence="8" id="KW-0902">Two-component regulatory system</keyword>
<dbReference type="EMBL" id="JACHXK010000012">
    <property type="protein sequence ID" value="MBB3112503.1"/>
    <property type="molecule type" value="Genomic_DNA"/>
</dbReference>
<dbReference type="RefSeq" id="WP_183602619.1">
    <property type="nucleotide sequence ID" value="NZ_JACHXK010000012.1"/>
</dbReference>
<keyword evidence="11" id="KW-1185">Reference proteome</keyword>
<keyword evidence="3" id="KW-0597">Phosphoprotein</keyword>
<dbReference type="InterPro" id="IPR005467">
    <property type="entry name" value="His_kinase_dom"/>
</dbReference>
<dbReference type="PROSITE" id="PS50109">
    <property type="entry name" value="HIS_KIN"/>
    <property type="match status" value="1"/>
</dbReference>
<dbReference type="InterPro" id="IPR003594">
    <property type="entry name" value="HATPase_dom"/>
</dbReference>